<sequence length="76" mass="8430">MSERLNECMPPSRHYVADLPLFPASLPESRQGGLVILKCKALRAATLVRFNDSREGVLVGHDVIPNDVNGVFRQRA</sequence>
<protein>
    <submittedName>
        <fullName evidence="1">Uncharacterized protein</fullName>
    </submittedName>
</protein>
<reference evidence="1 2" key="1">
    <citation type="submission" date="2018-04" db="EMBL/GenBank/DDBJ databases">
        <title>The genome of golden apple snail Pomacea canaliculata provides insight into stress tolerance and invasive adaptation.</title>
        <authorList>
            <person name="Liu C."/>
            <person name="Liu B."/>
            <person name="Ren Y."/>
            <person name="Zhang Y."/>
            <person name="Wang H."/>
            <person name="Li S."/>
            <person name="Jiang F."/>
            <person name="Yin L."/>
            <person name="Zhang G."/>
            <person name="Qian W."/>
            <person name="Fan W."/>
        </authorList>
    </citation>
    <scope>NUCLEOTIDE SEQUENCE [LARGE SCALE GENOMIC DNA]</scope>
    <source>
        <strain evidence="1">SZHN2017</strain>
        <tissue evidence="1">Muscle</tissue>
    </source>
</reference>
<accession>A0A2T7NR25</accession>
<name>A0A2T7NR25_POMCA</name>
<organism evidence="1 2">
    <name type="scientific">Pomacea canaliculata</name>
    <name type="common">Golden apple snail</name>
    <dbReference type="NCBI Taxonomy" id="400727"/>
    <lineage>
        <taxon>Eukaryota</taxon>
        <taxon>Metazoa</taxon>
        <taxon>Spiralia</taxon>
        <taxon>Lophotrochozoa</taxon>
        <taxon>Mollusca</taxon>
        <taxon>Gastropoda</taxon>
        <taxon>Caenogastropoda</taxon>
        <taxon>Architaenioglossa</taxon>
        <taxon>Ampullarioidea</taxon>
        <taxon>Ampullariidae</taxon>
        <taxon>Pomacea</taxon>
    </lineage>
</organism>
<evidence type="ECO:0000313" key="1">
    <source>
        <dbReference type="EMBL" id="PVD23602.1"/>
    </source>
</evidence>
<keyword evidence="2" id="KW-1185">Reference proteome</keyword>
<gene>
    <name evidence="1" type="ORF">C0Q70_16874</name>
</gene>
<dbReference type="Proteomes" id="UP000245119">
    <property type="component" value="Linkage Group LG10"/>
</dbReference>
<proteinExistence type="predicted"/>
<comment type="caution">
    <text evidence="1">The sequence shown here is derived from an EMBL/GenBank/DDBJ whole genome shotgun (WGS) entry which is preliminary data.</text>
</comment>
<dbReference type="EMBL" id="PZQS01000010">
    <property type="protein sequence ID" value="PVD23602.1"/>
    <property type="molecule type" value="Genomic_DNA"/>
</dbReference>
<evidence type="ECO:0000313" key="2">
    <source>
        <dbReference type="Proteomes" id="UP000245119"/>
    </source>
</evidence>
<dbReference type="AlphaFoldDB" id="A0A2T7NR25"/>